<organism evidence="1 2">
    <name type="scientific">Trichonephila inaurata madagascariensis</name>
    <dbReference type="NCBI Taxonomy" id="2747483"/>
    <lineage>
        <taxon>Eukaryota</taxon>
        <taxon>Metazoa</taxon>
        <taxon>Ecdysozoa</taxon>
        <taxon>Arthropoda</taxon>
        <taxon>Chelicerata</taxon>
        <taxon>Arachnida</taxon>
        <taxon>Araneae</taxon>
        <taxon>Araneomorphae</taxon>
        <taxon>Entelegynae</taxon>
        <taxon>Araneoidea</taxon>
        <taxon>Nephilidae</taxon>
        <taxon>Trichonephila</taxon>
        <taxon>Trichonephila inaurata</taxon>
    </lineage>
</organism>
<gene>
    <name evidence="1" type="ORF">TNIN_81041</name>
</gene>
<reference evidence="1" key="1">
    <citation type="submission" date="2020-08" db="EMBL/GenBank/DDBJ databases">
        <title>Multicomponent nature underlies the extraordinary mechanical properties of spider dragline silk.</title>
        <authorList>
            <person name="Kono N."/>
            <person name="Nakamura H."/>
            <person name="Mori M."/>
            <person name="Yoshida Y."/>
            <person name="Ohtoshi R."/>
            <person name="Malay A.D."/>
            <person name="Moran D.A.P."/>
            <person name="Tomita M."/>
            <person name="Numata K."/>
            <person name="Arakawa K."/>
        </authorList>
    </citation>
    <scope>NUCLEOTIDE SEQUENCE</scope>
</reference>
<evidence type="ECO:0000313" key="2">
    <source>
        <dbReference type="Proteomes" id="UP000886998"/>
    </source>
</evidence>
<name>A0A8X7BXQ8_9ARAC</name>
<sequence>MGLMSAERKIRSSKITKSGNEIIVDRVDAHGDVEPRTSAELSPNISILNEDLGFTLQNAILCLIIDSLNLHPVEWMKSDWREDSSSASLLLT</sequence>
<dbReference type="AlphaFoldDB" id="A0A8X7BXQ8"/>
<comment type="caution">
    <text evidence="1">The sequence shown here is derived from an EMBL/GenBank/DDBJ whole genome shotgun (WGS) entry which is preliminary data.</text>
</comment>
<keyword evidence="2" id="KW-1185">Reference proteome</keyword>
<dbReference type="Proteomes" id="UP000886998">
    <property type="component" value="Unassembled WGS sequence"/>
</dbReference>
<accession>A0A8X7BXQ8</accession>
<evidence type="ECO:0000313" key="1">
    <source>
        <dbReference type="EMBL" id="GFY47775.1"/>
    </source>
</evidence>
<protein>
    <submittedName>
        <fullName evidence="1">Uncharacterized protein</fullName>
    </submittedName>
</protein>
<proteinExistence type="predicted"/>
<dbReference type="EMBL" id="BMAV01006101">
    <property type="protein sequence ID" value="GFY47775.1"/>
    <property type="molecule type" value="Genomic_DNA"/>
</dbReference>